<dbReference type="PANTHER" id="PTHR47916:SF1">
    <property type="entry name" value="3-HYDROXY-5-PHOSPHONOOXYPENTANE-2,4-DIONE THIOLASE"/>
    <property type="match status" value="1"/>
</dbReference>
<dbReference type="EMBL" id="AP012057">
    <property type="protein sequence ID" value="BAN04328.1"/>
    <property type="molecule type" value="Genomic_DNA"/>
</dbReference>
<proteinExistence type="predicted"/>
<dbReference type="SMART" id="SM01133">
    <property type="entry name" value="DeoC"/>
    <property type="match status" value="1"/>
</dbReference>
<dbReference type="SUPFAM" id="SSF51569">
    <property type="entry name" value="Aldolase"/>
    <property type="match status" value="1"/>
</dbReference>
<dbReference type="Pfam" id="PF01791">
    <property type="entry name" value="DeoC"/>
    <property type="match status" value="1"/>
</dbReference>
<evidence type="ECO:0000313" key="2">
    <source>
        <dbReference type="Proteomes" id="UP000011863"/>
    </source>
</evidence>
<protein>
    <submittedName>
        <fullName evidence="1">Putative fructose-bisphosphate aldolase class I</fullName>
        <ecNumber evidence="1">4.1.2.13</ecNumber>
    </submittedName>
</protein>
<evidence type="ECO:0000313" key="1">
    <source>
        <dbReference type="EMBL" id="BAN04328.1"/>
    </source>
</evidence>
<dbReference type="InterPro" id="IPR013785">
    <property type="entry name" value="Aldolase_TIM"/>
</dbReference>
<dbReference type="OrthoDB" id="9771504at2"/>
<accession>A0A6C7EIG7</accession>
<dbReference type="PIRSF" id="PIRSF038992">
    <property type="entry name" value="Aldolase_Ia"/>
    <property type="match status" value="1"/>
</dbReference>
<keyword evidence="2" id="KW-1185">Reference proteome</keyword>
<keyword evidence="1" id="KW-0456">Lyase</keyword>
<gene>
    <name evidence="1" type="ORF">YM304_40140</name>
</gene>
<reference evidence="1 2" key="1">
    <citation type="journal article" date="2013" name="Int. J. Syst. Evol. Microbiol.">
        <title>Ilumatobacter nonamiense sp. nov. and Ilumatobacter coccineum sp. nov., isolated from seashore sand.</title>
        <authorList>
            <person name="Matsumoto A."/>
            <person name="Kasai H."/>
            <person name="Matsuo Y."/>
            <person name="Shizuri Y."/>
            <person name="Ichikawa N."/>
            <person name="Fujita N."/>
            <person name="Omura S."/>
            <person name="Takahashi Y."/>
        </authorList>
    </citation>
    <scope>NUCLEOTIDE SEQUENCE [LARGE SCALE GENOMIC DNA]</scope>
    <source>
        <strain evidence="2">NBRC 103263 / KCTC 29153 / YM16-304</strain>
    </source>
</reference>
<dbReference type="InterPro" id="IPR050456">
    <property type="entry name" value="DeoC/FbaB_aldolase"/>
</dbReference>
<organism evidence="1 2">
    <name type="scientific">Ilumatobacter coccineus (strain NBRC 103263 / KCTC 29153 / YM16-304)</name>
    <dbReference type="NCBI Taxonomy" id="1313172"/>
    <lineage>
        <taxon>Bacteria</taxon>
        <taxon>Bacillati</taxon>
        <taxon>Actinomycetota</taxon>
        <taxon>Acidimicrobiia</taxon>
        <taxon>Acidimicrobiales</taxon>
        <taxon>Ilumatobacteraceae</taxon>
        <taxon>Ilumatobacter</taxon>
    </lineage>
</organism>
<dbReference type="InterPro" id="IPR041720">
    <property type="entry name" value="FbaB-like"/>
</dbReference>
<dbReference type="EC" id="4.1.2.13" evidence="1"/>
<name>A0A6C7EIG7_ILUCY</name>
<dbReference type="AlphaFoldDB" id="A0A6C7EIG7"/>
<dbReference type="GO" id="GO:0004332">
    <property type="term" value="F:fructose-bisphosphate aldolase activity"/>
    <property type="evidence" value="ECO:0007669"/>
    <property type="project" value="UniProtKB-EC"/>
</dbReference>
<dbReference type="Gene3D" id="3.20.20.70">
    <property type="entry name" value="Aldolase class I"/>
    <property type="match status" value="1"/>
</dbReference>
<sequence length="259" mass="27333">MTTYTPDAPQLVLAMDHARLMGVVPGLEDPGETIEMAIEAGVDAIMTSYGVIKRYRDQLIGRVPTLLRVDGGPSVYREDWLANTQWRLLHTIDDAQALGVDGLCSMVFLGSEVEMDTLAITAEIARHALDASLPLMVEALPCPGARIPDPNDAQAMADACRLAFEHGADVVKTYATGDAESFARVTGGCPVPVVVAGGPKMDTETAMLQVVKETLDAGGRGVVFGRNVWQAPNPAAVIGALRNLIHDGGTVESASALLA</sequence>
<dbReference type="KEGG" id="aym:YM304_40140"/>
<dbReference type="InterPro" id="IPR002915">
    <property type="entry name" value="DeoC/FbaB/LacD_aldolase"/>
</dbReference>
<dbReference type="RefSeq" id="WP_015443575.1">
    <property type="nucleotide sequence ID" value="NC_020520.1"/>
</dbReference>
<dbReference type="Proteomes" id="UP000011863">
    <property type="component" value="Chromosome"/>
</dbReference>
<dbReference type="PANTHER" id="PTHR47916">
    <property type="entry name" value="FRUCTOSE-BISPHOSPHATE ALDOLASE CLASS 1"/>
    <property type="match status" value="1"/>
</dbReference>